<dbReference type="InterPro" id="IPR011050">
    <property type="entry name" value="Pectin_lyase_fold/virulence"/>
</dbReference>
<proteinExistence type="predicted"/>
<gene>
    <name evidence="2" type="ORF">DAH66_06215</name>
</gene>
<protein>
    <recommendedName>
        <fullName evidence="1">Rhamnogalacturonase A/B/Epimerase-like pectate lyase domain-containing protein</fullName>
    </recommendedName>
</protein>
<sequence>MVTAVNSIAAVKATVTSDLTVALDAPGLEGFFFWTAGDFSGETDDIHVVASNFTPPTSGAWVRQGASAITHRPSGSGAKRRPLSGKLDEWVSVTDFGAKGDADRNGGGTDDTAAIQAAIDASDTVYFPGSREGRLYKFSNLTLKTRTRLRGDGPRASVLRQIPTANGYALEFVAFSGNVPGDIAEGTFGLSDIGIETAPVAGTAIGIGPDSPASMLTTENLRIVNQHAETLSSPPYSVPSGTVAMAFDGGSNPAGGSAVPVFVGHHRNLEIRSFETAISARNIVNEQTFATTWIIDCKKAFDLNNVSTWAIEASVETHVENARGYVFSGPVANVHIRGGRVEMPVAGCYLIELDGSAQLSNVVASLPANLLILGDIGMPFLPGRKVLGTWRKGLYVEGFETGPSASGRRVLAGSTATDSNGSEYQLAVRQFMLGGQGAGNGRIVLGRNAGNDDGIIQNDGSHLALSHPKGVKFPNSGGAGGYAEPLWLGGYALWIDSGGKLRIRLGAPAGDTDGVVVGTQS</sequence>
<comment type="caution">
    <text evidence="2">The sequence shown here is derived from an EMBL/GenBank/DDBJ whole genome shotgun (WGS) entry which is preliminary data.</text>
</comment>
<evidence type="ECO:0000313" key="3">
    <source>
        <dbReference type="Proteomes" id="UP000287746"/>
    </source>
</evidence>
<dbReference type="InterPro" id="IPR012334">
    <property type="entry name" value="Pectin_lyas_fold"/>
</dbReference>
<name>A0A430G6B3_9SPHN</name>
<dbReference type="Proteomes" id="UP000287746">
    <property type="component" value="Unassembled WGS sequence"/>
</dbReference>
<organism evidence="2 3">
    <name type="scientific">Sphingomonas koreensis</name>
    <dbReference type="NCBI Taxonomy" id="93064"/>
    <lineage>
        <taxon>Bacteria</taxon>
        <taxon>Pseudomonadati</taxon>
        <taxon>Pseudomonadota</taxon>
        <taxon>Alphaproteobacteria</taxon>
        <taxon>Sphingomonadales</taxon>
        <taxon>Sphingomonadaceae</taxon>
        <taxon>Sphingomonas</taxon>
    </lineage>
</organism>
<dbReference type="AlphaFoldDB" id="A0A430G6B3"/>
<reference evidence="2 3" key="1">
    <citation type="submission" date="2018-07" db="EMBL/GenBank/DDBJ databases">
        <title>Genomic and Epidemiologic Investigation of an Indolent Hospital Outbreak.</title>
        <authorList>
            <person name="Johnson R.C."/>
            <person name="Deming C."/>
            <person name="Conlan S."/>
            <person name="Zellmer C.J."/>
            <person name="Michelin A.V."/>
            <person name="Lee-Lin S."/>
            <person name="Thomas P.J."/>
            <person name="Park M."/>
            <person name="Weingarten R.A."/>
            <person name="Less J."/>
            <person name="Dekker J.P."/>
            <person name="Frank K.M."/>
            <person name="Musser K.A."/>
            <person name="Mcquiston J.R."/>
            <person name="Henderson D.K."/>
            <person name="Lau A.F."/>
            <person name="Palmore T.N."/>
            <person name="Segre J.A."/>
        </authorList>
    </citation>
    <scope>NUCLEOTIDE SEQUENCE [LARGE SCALE GENOMIC DNA]</scope>
    <source>
        <strain evidence="2 3">SK-CDC1_0717</strain>
    </source>
</reference>
<feature type="domain" description="Rhamnogalacturonase A/B/Epimerase-like pectate lyase" evidence="1">
    <location>
        <begin position="90"/>
        <end position="161"/>
    </location>
</feature>
<evidence type="ECO:0000313" key="2">
    <source>
        <dbReference type="EMBL" id="RSY88049.1"/>
    </source>
</evidence>
<dbReference type="RefSeq" id="WP_126003931.1">
    <property type="nucleotide sequence ID" value="NZ_QQYZ01000004.1"/>
</dbReference>
<dbReference type="SUPFAM" id="SSF51126">
    <property type="entry name" value="Pectin lyase-like"/>
    <property type="match status" value="1"/>
</dbReference>
<dbReference type="Gene3D" id="2.160.20.10">
    <property type="entry name" value="Single-stranded right-handed beta-helix, Pectin lyase-like"/>
    <property type="match status" value="1"/>
</dbReference>
<evidence type="ECO:0000259" key="1">
    <source>
        <dbReference type="Pfam" id="PF12708"/>
    </source>
</evidence>
<accession>A0A430G6B3</accession>
<dbReference type="Pfam" id="PF12708">
    <property type="entry name" value="Pect-lyase_RHGA_epim"/>
    <property type="match status" value="1"/>
</dbReference>
<dbReference type="EMBL" id="QQYZ01000004">
    <property type="protein sequence ID" value="RSY88049.1"/>
    <property type="molecule type" value="Genomic_DNA"/>
</dbReference>
<dbReference type="InterPro" id="IPR024535">
    <property type="entry name" value="RHGA/B-epi-like_pectate_lyase"/>
</dbReference>